<protein>
    <submittedName>
        <fullName evidence="2">Uncharacterized protein</fullName>
    </submittedName>
</protein>
<name>A0AAX6MZF8_9PEZI</name>
<dbReference type="AlphaFoldDB" id="A0AAX6MZF8"/>
<organism evidence="2 3">
    <name type="scientific">Daldinia eschscholtzii</name>
    <dbReference type="NCBI Taxonomy" id="292717"/>
    <lineage>
        <taxon>Eukaryota</taxon>
        <taxon>Fungi</taxon>
        <taxon>Dikarya</taxon>
        <taxon>Ascomycota</taxon>
        <taxon>Pezizomycotina</taxon>
        <taxon>Sordariomycetes</taxon>
        <taxon>Xylariomycetidae</taxon>
        <taxon>Xylariales</taxon>
        <taxon>Hypoxylaceae</taxon>
        <taxon>Daldinia</taxon>
    </lineage>
</organism>
<sequence>MADGKVQDVYDGVEGYIGATHWSKPYYSNHYHENPSSNPRMLDHVNCGYLSTPGRPPTLEGLKQHAQSLAYLISTLAPSTIGAEVDNENLPQRDEQGRAIHRDTFPRHQAYDWLNNLQVPYDNIDKAHRVPLNSLVNLVRKNSDEEGVVFHCPLTETVPDLIENDMHQLVRPFQTHMTLLMHANECLERLDHEYSAMGGILGIIPTDKEQVAEHPDLENVKSTLIGQWLLHTQHLVSRMHELEISYANALDILASEAIVPAQQLSVQGPDGRSGREIVFPQDRWVLSNAGEDVFTFIHQMLDKNEAKGVSRDRQWFQKNVVGEALRDPDEEQDYLRGIAHVDLQTRFYRLRGSGHGPIFVLPAFSDRPNTSYTKEMENRPTVVTIPAPSMPDRTSAWDRRHRGLDEKNKTLGAEVSRLRLDNSNLATATKRQEDELERLQHLNKIYEEGQGADAAQTAERILAIETEREALRAKFEEGAAERNQLKAELAEYKRGRQLIQVKAPAGVTLTDDGYLVPEVLLGQYEERTAVMNEAKQGVERVRSVLEDLAQKGQISREDFGWMEQIADCN</sequence>
<evidence type="ECO:0000313" key="3">
    <source>
        <dbReference type="Proteomes" id="UP001369815"/>
    </source>
</evidence>
<evidence type="ECO:0000313" key="2">
    <source>
        <dbReference type="EMBL" id="KAK6957813.1"/>
    </source>
</evidence>
<proteinExistence type="predicted"/>
<accession>A0AAX6MZF8</accession>
<evidence type="ECO:0000256" key="1">
    <source>
        <dbReference type="SAM" id="Coils"/>
    </source>
</evidence>
<gene>
    <name evidence="2" type="ORF">Daesc_000602</name>
</gene>
<dbReference type="Proteomes" id="UP001369815">
    <property type="component" value="Unassembled WGS sequence"/>
</dbReference>
<keyword evidence="1" id="KW-0175">Coiled coil</keyword>
<dbReference type="EMBL" id="JBANMG010000001">
    <property type="protein sequence ID" value="KAK6957813.1"/>
    <property type="molecule type" value="Genomic_DNA"/>
</dbReference>
<reference evidence="2 3" key="1">
    <citation type="journal article" date="2024" name="Front Chem Biol">
        <title>Unveiling the potential of Daldinia eschscholtzii MFLUCC 19-0629 through bioactivity and bioinformatics studies for enhanced sustainable agriculture production.</title>
        <authorList>
            <person name="Brooks S."/>
            <person name="Weaver J.A."/>
            <person name="Klomchit A."/>
            <person name="Alharthi S.A."/>
            <person name="Onlamun T."/>
            <person name="Nurani R."/>
            <person name="Vong T.K."/>
            <person name="Alberti F."/>
            <person name="Greco C."/>
        </authorList>
    </citation>
    <scope>NUCLEOTIDE SEQUENCE [LARGE SCALE GENOMIC DNA]</scope>
    <source>
        <strain evidence="2">MFLUCC 19-0629</strain>
    </source>
</reference>
<comment type="caution">
    <text evidence="2">The sequence shown here is derived from an EMBL/GenBank/DDBJ whole genome shotgun (WGS) entry which is preliminary data.</text>
</comment>
<feature type="coiled-coil region" evidence="1">
    <location>
        <begin position="454"/>
        <end position="488"/>
    </location>
</feature>
<keyword evidence="3" id="KW-1185">Reference proteome</keyword>